<name>A0AAV9HEI8_9PEZI</name>
<dbReference type="InterPro" id="IPR029032">
    <property type="entry name" value="AhpD-like"/>
</dbReference>
<dbReference type="InterPro" id="IPR052999">
    <property type="entry name" value="PTS1_Protein"/>
</dbReference>
<evidence type="ECO:0000313" key="2">
    <source>
        <dbReference type="EMBL" id="KAK4457963.1"/>
    </source>
</evidence>
<keyword evidence="3" id="KW-1185">Reference proteome</keyword>
<evidence type="ECO:0000256" key="1">
    <source>
        <dbReference type="SAM" id="MobiDB-lite"/>
    </source>
</evidence>
<dbReference type="Gene3D" id="1.20.1290.10">
    <property type="entry name" value="AhpD-like"/>
    <property type="match status" value="1"/>
</dbReference>
<dbReference type="PANTHER" id="PTHR28180:SF2">
    <property type="entry name" value="PEROXISOMAL PROTEIN 2"/>
    <property type="match status" value="1"/>
</dbReference>
<proteinExistence type="predicted"/>
<protein>
    <recommendedName>
        <fullName evidence="4">Dol-P-Man:Man(5)GlcNAc(2)-PP-Dol alpha-1,3-mannosyltransferase</fullName>
    </recommendedName>
</protein>
<comment type="caution">
    <text evidence="2">The sequence shown here is derived from an EMBL/GenBank/DDBJ whole genome shotgun (WGS) entry which is preliminary data.</text>
</comment>
<organism evidence="2 3">
    <name type="scientific">Cladorrhinum samala</name>
    <dbReference type="NCBI Taxonomy" id="585594"/>
    <lineage>
        <taxon>Eukaryota</taxon>
        <taxon>Fungi</taxon>
        <taxon>Dikarya</taxon>
        <taxon>Ascomycota</taxon>
        <taxon>Pezizomycotina</taxon>
        <taxon>Sordariomycetes</taxon>
        <taxon>Sordariomycetidae</taxon>
        <taxon>Sordariales</taxon>
        <taxon>Podosporaceae</taxon>
        <taxon>Cladorrhinum</taxon>
    </lineage>
</organism>
<accession>A0AAV9HEI8</accession>
<dbReference type="Proteomes" id="UP001321749">
    <property type="component" value="Unassembled WGS sequence"/>
</dbReference>
<evidence type="ECO:0000313" key="3">
    <source>
        <dbReference type="Proteomes" id="UP001321749"/>
    </source>
</evidence>
<reference evidence="2" key="1">
    <citation type="journal article" date="2023" name="Mol. Phylogenet. Evol.">
        <title>Genome-scale phylogeny and comparative genomics of the fungal order Sordariales.</title>
        <authorList>
            <person name="Hensen N."/>
            <person name="Bonometti L."/>
            <person name="Westerberg I."/>
            <person name="Brannstrom I.O."/>
            <person name="Guillou S."/>
            <person name="Cros-Aarteil S."/>
            <person name="Calhoun S."/>
            <person name="Haridas S."/>
            <person name="Kuo A."/>
            <person name="Mondo S."/>
            <person name="Pangilinan J."/>
            <person name="Riley R."/>
            <person name="LaButti K."/>
            <person name="Andreopoulos B."/>
            <person name="Lipzen A."/>
            <person name="Chen C."/>
            <person name="Yan M."/>
            <person name="Daum C."/>
            <person name="Ng V."/>
            <person name="Clum A."/>
            <person name="Steindorff A."/>
            <person name="Ohm R.A."/>
            <person name="Martin F."/>
            <person name="Silar P."/>
            <person name="Natvig D.O."/>
            <person name="Lalanne C."/>
            <person name="Gautier V."/>
            <person name="Ament-Velasquez S.L."/>
            <person name="Kruys A."/>
            <person name="Hutchinson M.I."/>
            <person name="Powell A.J."/>
            <person name="Barry K."/>
            <person name="Miller A.N."/>
            <person name="Grigoriev I.V."/>
            <person name="Debuchy R."/>
            <person name="Gladieux P."/>
            <person name="Hiltunen Thoren M."/>
            <person name="Johannesson H."/>
        </authorList>
    </citation>
    <scope>NUCLEOTIDE SEQUENCE</scope>
    <source>
        <strain evidence="2">PSN324</strain>
    </source>
</reference>
<evidence type="ECO:0008006" key="4">
    <source>
        <dbReference type="Google" id="ProtNLM"/>
    </source>
</evidence>
<feature type="non-terminal residue" evidence="2">
    <location>
        <position position="282"/>
    </location>
</feature>
<dbReference type="PANTHER" id="PTHR28180">
    <property type="entry name" value="CONSERVED MITOCHONDRIAL PROTEIN-RELATED"/>
    <property type="match status" value="1"/>
</dbReference>
<reference evidence="2" key="2">
    <citation type="submission" date="2023-06" db="EMBL/GenBank/DDBJ databases">
        <authorList>
            <consortium name="Lawrence Berkeley National Laboratory"/>
            <person name="Mondo S.J."/>
            <person name="Hensen N."/>
            <person name="Bonometti L."/>
            <person name="Westerberg I."/>
            <person name="Brannstrom I.O."/>
            <person name="Guillou S."/>
            <person name="Cros-Aarteil S."/>
            <person name="Calhoun S."/>
            <person name="Haridas S."/>
            <person name="Kuo A."/>
            <person name="Pangilinan J."/>
            <person name="Riley R."/>
            <person name="Labutti K."/>
            <person name="Andreopoulos B."/>
            <person name="Lipzen A."/>
            <person name="Chen C."/>
            <person name="Yanf M."/>
            <person name="Daum C."/>
            <person name="Ng V."/>
            <person name="Clum A."/>
            <person name="Steindorff A."/>
            <person name="Ohm R."/>
            <person name="Martin F."/>
            <person name="Silar P."/>
            <person name="Natvig D."/>
            <person name="Lalanne C."/>
            <person name="Gautier V."/>
            <person name="Ament-Velasquez S.L."/>
            <person name="Kruys A."/>
            <person name="Hutchinson M.I."/>
            <person name="Powell A.J."/>
            <person name="Barry K."/>
            <person name="Miller A.N."/>
            <person name="Grigoriev I.V."/>
            <person name="Debuchy R."/>
            <person name="Gladieux P."/>
            <person name="Thoren M.H."/>
            <person name="Johannesson H."/>
        </authorList>
    </citation>
    <scope>NUCLEOTIDE SEQUENCE</scope>
    <source>
        <strain evidence="2">PSN324</strain>
    </source>
</reference>
<gene>
    <name evidence="2" type="ORF">QBC42DRAFT_211407</name>
</gene>
<dbReference type="AlphaFoldDB" id="A0AAV9HEI8"/>
<sequence>MSKISPTLKTLIESPHARPNTTPPPPYIRDVYTRILRQGKEKQYGLRPSIALAAAATFTLNSPQSLVHLHSVSSSLSPFLTPLSTAELIREIGLKCISFNGIPRTINCLGEFRSSLAVNPWSSQLSTAPSRTVTSRNVEATLRRGKSLWDSIYTPFEDKLVAKLAESHPDLPVHILSSHYGPLLANPASEGGDEEARQLGTVGRCLTSVVAIACLRAQTGVGPQVLSHVYGLRKGVEQGWAEREYAAGGVESGEKEGLRNVASNEGLEWILNSVDNIAKAIG</sequence>
<feature type="region of interest" description="Disordered" evidence="1">
    <location>
        <begin position="1"/>
        <end position="25"/>
    </location>
</feature>
<dbReference type="EMBL" id="MU865088">
    <property type="protein sequence ID" value="KAK4457963.1"/>
    <property type="molecule type" value="Genomic_DNA"/>
</dbReference>